<organism evidence="1 2">
    <name type="scientific">Pistacia integerrima</name>
    <dbReference type="NCBI Taxonomy" id="434235"/>
    <lineage>
        <taxon>Eukaryota</taxon>
        <taxon>Viridiplantae</taxon>
        <taxon>Streptophyta</taxon>
        <taxon>Embryophyta</taxon>
        <taxon>Tracheophyta</taxon>
        <taxon>Spermatophyta</taxon>
        <taxon>Magnoliopsida</taxon>
        <taxon>eudicotyledons</taxon>
        <taxon>Gunneridae</taxon>
        <taxon>Pentapetalae</taxon>
        <taxon>rosids</taxon>
        <taxon>malvids</taxon>
        <taxon>Sapindales</taxon>
        <taxon>Anacardiaceae</taxon>
        <taxon>Pistacia</taxon>
    </lineage>
</organism>
<evidence type="ECO:0000313" key="2">
    <source>
        <dbReference type="Proteomes" id="UP001163603"/>
    </source>
</evidence>
<gene>
    <name evidence="1" type="ORF">Pint_32558</name>
</gene>
<reference evidence="2" key="1">
    <citation type="journal article" date="2023" name="G3 (Bethesda)">
        <title>Genome assembly and association tests identify interacting loci associated with vigor, precocity, and sex in interspecific pistachio rootstocks.</title>
        <authorList>
            <person name="Palmer W."/>
            <person name="Jacygrad E."/>
            <person name="Sagayaradj S."/>
            <person name="Cavanaugh K."/>
            <person name="Han R."/>
            <person name="Bertier L."/>
            <person name="Beede B."/>
            <person name="Kafkas S."/>
            <person name="Golino D."/>
            <person name="Preece J."/>
            <person name="Michelmore R."/>
        </authorList>
    </citation>
    <scope>NUCLEOTIDE SEQUENCE [LARGE SCALE GENOMIC DNA]</scope>
</reference>
<evidence type="ECO:0000313" key="1">
    <source>
        <dbReference type="EMBL" id="KAJ0020434.1"/>
    </source>
</evidence>
<accession>A0ACC0XQ90</accession>
<dbReference type="EMBL" id="CM047746">
    <property type="protein sequence ID" value="KAJ0020434.1"/>
    <property type="molecule type" value="Genomic_DNA"/>
</dbReference>
<sequence length="307" mass="34943">MVSEQDPRISATMAESTLDDWTTKITEALTRVHTSSQTSSNSSNAPIGIKLGDSNYALWSQVVEMYISGKDKLGYITGDSPQPLETDPFFRKWRTENAIVKGWLINSMDPSLIVYDLRRRVTRMRQAGGSIEKYYNDLQGLWREIDFRRPNPMKCAGDIQKYNSILQEDRVYVFLDGLDDRLDKVRSDVLQLQPFPIVEQAYAHVRHEDIRQAVMTSSSDIAPGAVMASRGFKPGKPKSKPQCDGGKCTHCGNMKHTRETCFKLHGYPEWWNDFQARKKREGPGTNEGTGKAAVARYSHQGDHWAWY</sequence>
<proteinExistence type="predicted"/>
<comment type="caution">
    <text evidence="1">The sequence shown here is derived from an EMBL/GenBank/DDBJ whole genome shotgun (WGS) entry which is preliminary data.</text>
</comment>
<keyword evidence="2" id="KW-1185">Reference proteome</keyword>
<dbReference type="Proteomes" id="UP001163603">
    <property type="component" value="Chromosome 11"/>
</dbReference>
<protein>
    <submittedName>
        <fullName evidence="1">Uncharacterized protein</fullName>
    </submittedName>
</protein>
<name>A0ACC0XQ90_9ROSI</name>